<evidence type="ECO:0000313" key="9">
    <source>
        <dbReference type="Proteomes" id="UP001243717"/>
    </source>
</evidence>
<dbReference type="RefSeq" id="WP_308985334.1">
    <property type="nucleotide sequence ID" value="NZ_JARXIC010000015.1"/>
</dbReference>
<dbReference type="PANTHER" id="PTHR43583">
    <property type="entry name" value="2-IMINOACETATE SYNTHASE"/>
    <property type="match status" value="1"/>
</dbReference>
<keyword evidence="9" id="KW-1185">Reference proteome</keyword>
<dbReference type="InterPro" id="IPR058240">
    <property type="entry name" value="rSAM_sf"/>
</dbReference>
<dbReference type="Pfam" id="PF06968">
    <property type="entry name" value="BATS"/>
    <property type="match status" value="1"/>
</dbReference>
<evidence type="ECO:0000313" key="8">
    <source>
        <dbReference type="EMBL" id="MDQ8194870.1"/>
    </source>
</evidence>
<evidence type="ECO:0000256" key="4">
    <source>
        <dbReference type="ARBA" id="ARBA00022723"/>
    </source>
</evidence>
<organism evidence="8 9">
    <name type="scientific">Thalassobacterium sedimentorum</name>
    <dbReference type="NCBI Taxonomy" id="3041258"/>
    <lineage>
        <taxon>Bacteria</taxon>
        <taxon>Pseudomonadati</taxon>
        <taxon>Verrucomicrobiota</taxon>
        <taxon>Opitutia</taxon>
        <taxon>Puniceicoccales</taxon>
        <taxon>Coraliomargaritaceae</taxon>
        <taxon>Thalassobacterium</taxon>
    </lineage>
</organism>
<dbReference type="PROSITE" id="PS51918">
    <property type="entry name" value="RADICAL_SAM"/>
    <property type="match status" value="1"/>
</dbReference>
<gene>
    <name evidence="8" type="primary">thiH</name>
    <name evidence="8" type="ORF">QEH59_10565</name>
</gene>
<dbReference type="InterPro" id="IPR034428">
    <property type="entry name" value="ThiH/NoCL/HydG-like"/>
</dbReference>
<evidence type="ECO:0000259" key="7">
    <source>
        <dbReference type="PROSITE" id="PS51918"/>
    </source>
</evidence>
<dbReference type="InterPro" id="IPR012726">
    <property type="entry name" value="ThiH"/>
</dbReference>
<protein>
    <submittedName>
        <fullName evidence="8">2-iminoacetate synthase ThiH</fullName>
    </submittedName>
</protein>
<keyword evidence="3" id="KW-0949">S-adenosyl-L-methionine</keyword>
<name>A0ABU1AJ69_9BACT</name>
<dbReference type="Proteomes" id="UP001243717">
    <property type="component" value="Unassembled WGS sequence"/>
</dbReference>
<dbReference type="CDD" id="cd01335">
    <property type="entry name" value="Radical_SAM"/>
    <property type="match status" value="1"/>
</dbReference>
<proteinExistence type="predicted"/>
<dbReference type="SFLD" id="SFLDG01060">
    <property type="entry name" value="BATS_domain_containing"/>
    <property type="match status" value="1"/>
</dbReference>
<dbReference type="InterPro" id="IPR007197">
    <property type="entry name" value="rSAM"/>
</dbReference>
<comment type="cofactor">
    <cofactor evidence="1">
        <name>[4Fe-4S] cluster</name>
        <dbReference type="ChEBI" id="CHEBI:49883"/>
    </cofactor>
</comment>
<dbReference type="Gene3D" id="3.20.20.70">
    <property type="entry name" value="Aldolase class I"/>
    <property type="match status" value="1"/>
</dbReference>
<keyword evidence="5" id="KW-0408">Iron</keyword>
<evidence type="ECO:0000256" key="1">
    <source>
        <dbReference type="ARBA" id="ARBA00001966"/>
    </source>
</evidence>
<dbReference type="SUPFAM" id="SSF102114">
    <property type="entry name" value="Radical SAM enzymes"/>
    <property type="match status" value="1"/>
</dbReference>
<dbReference type="InterPro" id="IPR010722">
    <property type="entry name" value="BATS_dom"/>
</dbReference>
<reference evidence="8 9" key="1">
    <citation type="submission" date="2023-04" db="EMBL/GenBank/DDBJ databases">
        <title>A novel bacteria isolated from coastal sediment.</title>
        <authorList>
            <person name="Liu X.-J."/>
            <person name="Du Z.-J."/>
        </authorList>
    </citation>
    <scope>NUCLEOTIDE SEQUENCE [LARGE SCALE GENOMIC DNA]</scope>
    <source>
        <strain evidence="8 9">SDUM461004</strain>
    </source>
</reference>
<dbReference type="SFLD" id="SFLDS00029">
    <property type="entry name" value="Radical_SAM"/>
    <property type="match status" value="1"/>
</dbReference>
<keyword evidence="2" id="KW-0004">4Fe-4S</keyword>
<evidence type="ECO:0000256" key="3">
    <source>
        <dbReference type="ARBA" id="ARBA00022691"/>
    </source>
</evidence>
<dbReference type="NCBIfam" id="TIGR02351">
    <property type="entry name" value="thiH"/>
    <property type="match status" value="1"/>
</dbReference>
<dbReference type="Pfam" id="PF04055">
    <property type="entry name" value="Radical_SAM"/>
    <property type="match status" value="1"/>
</dbReference>
<evidence type="ECO:0000256" key="2">
    <source>
        <dbReference type="ARBA" id="ARBA00022485"/>
    </source>
</evidence>
<dbReference type="SFLD" id="SFLDF00301">
    <property type="entry name" value="2-iminoacetate_synthase_(ThiH)"/>
    <property type="match status" value="1"/>
</dbReference>
<accession>A0ABU1AJ69</accession>
<sequence>MSFVDVLNRLSWEETKASILAKTAGDVESALSRPVGKLSLEDFKALIAPVAQDYLEPLAALSHARTVERFGYTQQMYAPIYLSNVCSNICTYCGFSANNRIPRKILNEAEILQELQAVKALGMDHVLFVTGEANLRVGIPYLSKAFELARQTFSSISMEVQPLDQAGYETLMEAGLSSVLVYQETYNRDSYAKYHLKGMKSNFDYRLETPDRLGRAGMKKIGLGALYGLDDWRTDSFMVATHLCYMEQTYWKTRYSLSFPRIRPHEGEFQPVSVMTDKDLVQLICAYRLLSSEVELSMSTRESPVFRDHVHKLGITSLSAGSKTNPGGYVVDPQSLEQFEISDERSPAEVATMLRAGGYEVVWKDWDSTYDGCACVGV</sequence>
<keyword evidence="4" id="KW-0479">Metal-binding</keyword>
<evidence type="ECO:0000256" key="6">
    <source>
        <dbReference type="ARBA" id="ARBA00023014"/>
    </source>
</evidence>
<dbReference type="EMBL" id="JARXIC010000015">
    <property type="protein sequence ID" value="MDQ8194870.1"/>
    <property type="molecule type" value="Genomic_DNA"/>
</dbReference>
<comment type="caution">
    <text evidence="8">The sequence shown here is derived from an EMBL/GenBank/DDBJ whole genome shotgun (WGS) entry which is preliminary data.</text>
</comment>
<dbReference type="SFLD" id="SFLDG01081">
    <property type="entry name" value="cleavage_of_the_Ca-Cb_bond_in"/>
    <property type="match status" value="1"/>
</dbReference>
<evidence type="ECO:0000256" key="5">
    <source>
        <dbReference type="ARBA" id="ARBA00023004"/>
    </source>
</evidence>
<dbReference type="SMART" id="SM00876">
    <property type="entry name" value="BATS"/>
    <property type="match status" value="1"/>
</dbReference>
<dbReference type="InterPro" id="IPR013785">
    <property type="entry name" value="Aldolase_TIM"/>
</dbReference>
<feature type="domain" description="Radical SAM core" evidence="7">
    <location>
        <begin position="72"/>
        <end position="307"/>
    </location>
</feature>
<dbReference type="PANTHER" id="PTHR43583:SF1">
    <property type="entry name" value="2-IMINOACETATE SYNTHASE"/>
    <property type="match status" value="1"/>
</dbReference>
<keyword evidence="6" id="KW-0411">Iron-sulfur</keyword>